<evidence type="ECO:0000256" key="1">
    <source>
        <dbReference type="ARBA" id="ARBA00022729"/>
    </source>
</evidence>
<evidence type="ECO:0000256" key="3">
    <source>
        <dbReference type="ARBA" id="ARBA00023170"/>
    </source>
</evidence>
<keyword evidence="4" id="KW-0393">Immunoglobulin domain</keyword>
<accession>A0AAR2L271</accession>
<evidence type="ECO:0000256" key="2">
    <source>
        <dbReference type="ARBA" id="ARBA00023130"/>
    </source>
</evidence>
<reference evidence="7" key="3">
    <citation type="submission" date="2025-09" db="UniProtKB">
        <authorList>
            <consortium name="Ensembl"/>
        </authorList>
    </citation>
    <scope>IDENTIFICATION</scope>
</reference>
<keyword evidence="1" id="KW-0732">Signal</keyword>
<dbReference type="InterPro" id="IPR036179">
    <property type="entry name" value="Ig-like_dom_sf"/>
</dbReference>
<proteinExistence type="predicted"/>
<evidence type="ECO:0000259" key="6">
    <source>
        <dbReference type="PROSITE" id="PS50835"/>
    </source>
</evidence>
<protein>
    <recommendedName>
        <fullName evidence="6">Ig-like domain-containing protein</fullName>
    </recommendedName>
</protein>
<dbReference type="Proteomes" id="UP001501920">
    <property type="component" value="Chromosome 2"/>
</dbReference>
<dbReference type="AlphaFoldDB" id="A0AAR2L271"/>
<dbReference type="GeneTree" id="ENSGT01140000283142"/>
<reference evidence="7" key="2">
    <citation type="submission" date="2025-08" db="UniProtKB">
        <authorList>
            <consortium name="Ensembl"/>
        </authorList>
    </citation>
    <scope>IDENTIFICATION</scope>
</reference>
<keyword evidence="5" id="KW-0391">Immunity</keyword>
<dbReference type="InterPro" id="IPR051287">
    <property type="entry name" value="TCR_variable_region"/>
</dbReference>
<feature type="domain" description="Ig-like" evidence="6">
    <location>
        <begin position="3"/>
        <end position="103"/>
    </location>
</feature>
<keyword evidence="8" id="KW-1185">Reference proteome</keyword>
<keyword evidence="2" id="KW-1064">Adaptive immunity</keyword>
<dbReference type="Gene3D" id="2.60.40.10">
    <property type="entry name" value="Immunoglobulins"/>
    <property type="match status" value="1"/>
</dbReference>
<dbReference type="InterPro" id="IPR007110">
    <property type="entry name" value="Ig-like_dom"/>
</dbReference>
<dbReference type="GO" id="GO:0042101">
    <property type="term" value="C:T cell receptor complex"/>
    <property type="evidence" value="ECO:0007669"/>
    <property type="project" value="UniProtKB-KW"/>
</dbReference>
<dbReference type="PROSITE" id="PS50835">
    <property type="entry name" value="IG_LIKE"/>
    <property type="match status" value="1"/>
</dbReference>
<evidence type="ECO:0000313" key="7">
    <source>
        <dbReference type="Ensembl" id="ENSPNAP00000070630.1"/>
    </source>
</evidence>
<dbReference type="InterPro" id="IPR013783">
    <property type="entry name" value="Ig-like_fold"/>
</dbReference>
<dbReference type="SUPFAM" id="SSF48726">
    <property type="entry name" value="Immunoglobulin"/>
    <property type="match status" value="1"/>
</dbReference>
<dbReference type="PANTHER" id="PTHR19367">
    <property type="entry name" value="T-CELL RECEPTOR ALPHA CHAIN V REGION"/>
    <property type="match status" value="1"/>
</dbReference>
<evidence type="ECO:0000313" key="8">
    <source>
        <dbReference type="Proteomes" id="UP001501920"/>
    </source>
</evidence>
<dbReference type="Ensembl" id="ENSPNAT00000062667.1">
    <property type="protein sequence ID" value="ENSPNAP00000070630.1"/>
    <property type="gene ID" value="ENSPNAG00000035801.1"/>
</dbReference>
<dbReference type="InterPro" id="IPR013106">
    <property type="entry name" value="Ig_V-set"/>
</dbReference>
<evidence type="ECO:0000256" key="5">
    <source>
        <dbReference type="ARBA" id="ARBA00043266"/>
    </source>
</evidence>
<organism evidence="7 8">
    <name type="scientific">Pygocentrus nattereri</name>
    <name type="common">Red-bellied piranha</name>
    <dbReference type="NCBI Taxonomy" id="42514"/>
    <lineage>
        <taxon>Eukaryota</taxon>
        <taxon>Metazoa</taxon>
        <taxon>Chordata</taxon>
        <taxon>Craniata</taxon>
        <taxon>Vertebrata</taxon>
        <taxon>Euteleostomi</taxon>
        <taxon>Actinopterygii</taxon>
        <taxon>Neopterygii</taxon>
        <taxon>Teleostei</taxon>
        <taxon>Ostariophysi</taxon>
        <taxon>Characiformes</taxon>
        <taxon>Characoidei</taxon>
        <taxon>Pygocentrus</taxon>
    </lineage>
</organism>
<dbReference type="SMART" id="SM00406">
    <property type="entry name" value="IGv"/>
    <property type="match status" value="1"/>
</dbReference>
<dbReference type="PANTHER" id="PTHR19367:SF18">
    <property type="entry name" value="T CELL RECEPTOR ALPHA VARIABLE 16"/>
    <property type="match status" value="1"/>
</dbReference>
<sequence length="145" mass="17095">TSERLTLTLRSTDVFKKEGEPVTLKCSYDSSSEYVYLHWYRQYPNRALQYLLYRGARSRSSYSNTADRRFDSSTELTLKEPRLSDTALYYCALREPSDTKSLRCFTKTHTPSVCFERKEIKVTSKPQYIICFYSLSETTKVKFLR</sequence>
<name>A0AAR2L271_PYGNA</name>
<dbReference type="InterPro" id="IPR003599">
    <property type="entry name" value="Ig_sub"/>
</dbReference>
<evidence type="ECO:0000256" key="4">
    <source>
        <dbReference type="ARBA" id="ARBA00023319"/>
    </source>
</evidence>
<dbReference type="GO" id="GO:0002250">
    <property type="term" value="P:adaptive immune response"/>
    <property type="evidence" value="ECO:0007669"/>
    <property type="project" value="UniProtKB-KW"/>
</dbReference>
<dbReference type="Pfam" id="PF07686">
    <property type="entry name" value="V-set"/>
    <property type="match status" value="1"/>
</dbReference>
<dbReference type="SMART" id="SM00409">
    <property type="entry name" value="IG"/>
    <property type="match status" value="1"/>
</dbReference>
<keyword evidence="5" id="KW-1279">T cell receptor</keyword>
<keyword evidence="3" id="KW-0675">Receptor</keyword>
<reference evidence="7 8" key="1">
    <citation type="submission" date="2020-10" db="EMBL/GenBank/DDBJ databases">
        <title>Pygocentrus nattereri (red-bellied piranha) genome, fPygNat1, primary haplotype.</title>
        <authorList>
            <person name="Myers G."/>
            <person name="Meyer A."/>
            <person name="Karagic N."/>
            <person name="Pippel M."/>
            <person name="Winkler S."/>
            <person name="Tracey A."/>
            <person name="Wood J."/>
            <person name="Formenti G."/>
            <person name="Howe K."/>
            <person name="Fedrigo O."/>
            <person name="Jarvis E.D."/>
        </authorList>
    </citation>
    <scope>NUCLEOTIDE SEQUENCE [LARGE SCALE GENOMIC DNA]</scope>
</reference>